<protein>
    <submittedName>
        <fullName evidence="1">Uncharacterized protein</fullName>
    </submittedName>
</protein>
<gene>
    <name evidence="1" type="ORF">L211DRAFT_778966</name>
</gene>
<dbReference type="EMBL" id="ML121530">
    <property type="protein sequence ID" value="RPB27859.1"/>
    <property type="molecule type" value="Genomic_DNA"/>
</dbReference>
<dbReference type="InterPro" id="IPR035647">
    <property type="entry name" value="EFG_III/V"/>
</dbReference>
<dbReference type="InParanoid" id="A0A3N4M1W3"/>
<reference evidence="1 2" key="1">
    <citation type="journal article" date="2018" name="Nat. Ecol. Evol.">
        <title>Pezizomycetes genomes reveal the molecular basis of ectomycorrhizal truffle lifestyle.</title>
        <authorList>
            <person name="Murat C."/>
            <person name="Payen T."/>
            <person name="Noel B."/>
            <person name="Kuo A."/>
            <person name="Morin E."/>
            <person name="Chen J."/>
            <person name="Kohler A."/>
            <person name="Krizsan K."/>
            <person name="Balestrini R."/>
            <person name="Da Silva C."/>
            <person name="Montanini B."/>
            <person name="Hainaut M."/>
            <person name="Levati E."/>
            <person name="Barry K.W."/>
            <person name="Belfiori B."/>
            <person name="Cichocki N."/>
            <person name="Clum A."/>
            <person name="Dockter R.B."/>
            <person name="Fauchery L."/>
            <person name="Guy J."/>
            <person name="Iotti M."/>
            <person name="Le Tacon F."/>
            <person name="Lindquist E.A."/>
            <person name="Lipzen A."/>
            <person name="Malagnac F."/>
            <person name="Mello A."/>
            <person name="Molinier V."/>
            <person name="Miyauchi S."/>
            <person name="Poulain J."/>
            <person name="Riccioni C."/>
            <person name="Rubini A."/>
            <person name="Sitrit Y."/>
            <person name="Splivallo R."/>
            <person name="Traeger S."/>
            <person name="Wang M."/>
            <person name="Zifcakova L."/>
            <person name="Wipf D."/>
            <person name="Zambonelli A."/>
            <person name="Paolocci F."/>
            <person name="Nowrousian M."/>
            <person name="Ottonello S."/>
            <person name="Baldrian P."/>
            <person name="Spatafora J.W."/>
            <person name="Henrissat B."/>
            <person name="Nagy L.G."/>
            <person name="Aury J.M."/>
            <person name="Wincker P."/>
            <person name="Grigoriev I.V."/>
            <person name="Bonfante P."/>
            <person name="Martin F.M."/>
        </authorList>
    </citation>
    <scope>NUCLEOTIDE SEQUENCE [LARGE SCALE GENOMIC DNA]</scope>
    <source>
        <strain evidence="1 2">ATCC MYA-4762</strain>
    </source>
</reference>
<name>A0A3N4M1W3_9PEZI</name>
<feature type="non-terminal residue" evidence="1">
    <location>
        <position position="1"/>
    </location>
</feature>
<organism evidence="1 2">
    <name type="scientific">Terfezia boudieri ATCC MYA-4762</name>
    <dbReference type="NCBI Taxonomy" id="1051890"/>
    <lineage>
        <taxon>Eukaryota</taxon>
        <taxon>Fungi</taxon>
        <taxon>Dikarya</taxon>
        <taxon>Ascomycota</taxon>
        <taxon>Pezizomycotina</taxon>
        <taxon>Pezizomycetes</taxon>
        <taxon>Pezizales</taxon>
        <taxon>Pezizaceae</taxon>
        <taxon>Terfezia</taxon>
    </lineage>
</organism>
<evidence type="ECO:0000313" key="2">
    <source>
        <dbReference type="Proteomes" id="UP000267821"/>
    </source>
</evidence>
<sequence>KDGSTKTIRNPAEFPTDDIDYNKVSRYGEPIVLATITVPEEYLGKTIESCEGIRGVQVALLNPK</sequence>
<evidence type="ECO:0000313" key="1">
    <source>
        <dbReference type="EMBL" id="RPB27859.1"/>
    </source>
</evidence>
<proteinExistence type="predicted"/>
<dbReference type="Gene3D" id="3.30.70.240">
    <property type="match status" value="1"/>
</dbReference>
<accession>A0A3N4M1W3</accession>
<dbReference type="OrthoDB" id="1074at2759"/>
<keyword evidence="2" id="KW-1185">Reference proteome</keyword>
<dbReference type="Proteomes" id="UP000267821">
    <property type="component" value="Unassembled WGS sequence"/>
</dbReference>
<dbReference type="SUPFAM" id="SSF54980">
    <property type="entry name" value="EF-G C-terminal domain-like"/>
    <property type="match status" value="1"/>
</dbReference>
<dbReference type="AlphaFoldDB" id="A0A3N4M1W3"/>
<dbReference type="STRING" id="1051890.A0A3N4M1W3"/>